<accession>A0ABD2ZDN1</accession>
<sequence>MRAYQAFLLLSTYLFWLKLHPSSHLNHHCVILSLRHNILCLLAPVMALKDDKWKAAMEDGRRSGQEAAVQEG</sequence>
<dbReference type="AlphaFoldDB" id="A0ABD2ZDN1"/>
<dbReference type="Proteomes" id="UP001630127">
    <property type="component" value="Unassembled WGS sequence"/>
</dbReference>
<dbReference type="EMBL" id="JBJUIK010000010">
    <property type="protein sequence ID" value="KAL3516375.1"/>
    <property type="molecule type" value="Genomic_DNA"/>
</dbReference>
<keyword evidence="3" id="KW-1185">Reference proteome</keyword>
<protein>
    <submittedName>
        <fullName evidence="2">Uncharacterized protein</fullName>
    </submittedName>
</protein>
<reference evidence="2 3" key="1">
    <citation type="submission" date="2024-11" db="EMBL/GenBank/DDBJ databases">
        <title>A near-complete genome assembly of Cinchona calisaya.</title>
        <authorList>
            <person name="Lian D.C."/>
            <person name="Zhao X.W."/>
            <person name="Wei L."/>
        </authorList>
    </citation>
    <scope>NUCLEOTIDE SEQUENCE [LARGE SCALE GENOMIC DNA]</scope>
    <source>
        <tissue evidence="2">Nenye</tissue>
    </source>
</reference>
<keyword evidence="1" id="KW-0732">Signal</keyword>
<gene>
    <name evidence="2" type="ORF">ACH5RR_023277</name>
</gene>
<feature type="chain" id="PRO_5044753592" evidence="1">
    <location>
        <begin position="22"/>
        <end position="72"/>
    </location>
</feature>
<comment type="caution">
    <text evidence="2">The sequence shown here is derived from an EMBL/GenBank/DDBJ whole genome shotgun (WGS) entry which is preliminary data.</text>
</comment>
<proteinExistence type="predicted"/>
<evidence type="ECO:0000256" key="1">
    <source>
        <dbReference type="SAM" id="SignalP"/>
    </source>
</evidence>
<feature type="signal peptide" evidence="1">
    <location>
        <begin position="1"/>
        <end position="21"/>
    </location>
</feature>
<evidence type="ECO:0000313" key="3">
    <source>
        <dbReference type="Proteomes" id="UP001630127"/>
    </source>
</evidence>
<name>A0ABD2ZDN1_9GENT</name>
<evidence type="ECO:0000313" key="2">
    <source>
        <dbReference type="EMBL" id="KAL3516375.1"/>
    </source>
</evidence>
<organism evidence="2 3">
    <name type="scientific">Cinchona calisaya</name>
    <dbReference type="NCBI Taxonomy" id="153742"/>
    <lineage>
        <taxon>Eukaryota</taxon>
        <taxon>Viridiplantae</taxon>
        <taxon>Streptophyta</taxon>
        <taxon>Embryophyta</taxon>
        <taxon>Tracheophyta</taxon>
        <taxon>Spermatophyta</taxon>
        <taxon>Magnoliopsida</taxon>
        <taxon>eudicotyledons</taxon>
        <taxon>Gunneridae</taxon>
        <taxon>Pentapetalae</taxon>
        <taxon>asterids</taxon>
        <taxon>lamiids</taxon>
        <taxon>Gentianales</taxon>
        <taxon>Rubiaceae</taxon>
        <taxon>Cinchonoideae</taxon>
        <taxon>Cinchoneae</taxon>
        <taxon>Cinchona</taxon>
    </lineage>
</organism>